<name>A0ACC2UC22_9FUNG</name>
<keyword evidence="2" id="KW-1185">Reference proteome</keyword>
<proteinExistence type="predicted"/>
<keyword evidence="1" id="KW-0378">Hydrolase</keyword>
<gene>
    <name evidence="1" type="primary">HNT1_1</name>
    <name evidence="1" type="ORF">DSO57_1023022</name>
</gene>
<organism evidence="1 2">
    <name type="scientific">Entomophthora muscae</name>
    <dbReference type="NCBI Taxonomy" id="34485"/>
    <lineage>
        <taxon>Eukaryota</taxon>
        <taxon>Fungi</taxon>
        <taxon>Fungi incertae sedis</taxon>
        <taxon>Zoopagomycota</taxon>
        <taxon>Entomophthoromycotina</taxon>
        <taxon>Entomophthoromycetes</taxon>
        <taxon>Entomophthorales</taxon>
        <taxon>Entomophthoraceae</taxon>
        <taxon>Entomophthora</taxon>
    </lineage>
</organism>
<comment type="caution">
    <text evidence="1">The sequence shown here is derived from an EMBL/GenBank/DDBJ whole genome shotgun (WGS) entry which is preliminary data.</text>
</comment>
<evidence type="ECO:0000313" key="1">
    <source>
        <dbReference type="EMBL" id="KAJ9084578.1"/>
    </source>
</evidence>
<dbReference type="Proteomes" id="UP001165960">
    <property type="component" value="Unassembled WGS sequence"/>
</dbReference>
<evidence type="ECO:0000313" key="2">
    <source>
        <dbReference type="Proteomes" id="UP001165960"/>
    </source>
</evidence>
<dbReference type="EC" id="3.6.1.17" evidence="1"/>
<dbReference type="EMBL" id="QTSX02000828">
    <property type="protein sequence ID" value="KAJ9084578.1"/>
    <property type="molecule type" value="Genomic_DNA"/>
</dbReference>
<sequence length="144" mass="16109">MASAISRSSCYLADCLFCKIIQGIIPSNKIIETEFSYSFLDIGPLSKGHALVIPKYHAEFLHQVPDEYLADMLPVAKKVALAIGVPHYNLLQNNGKIAHQVVPHTHFHIIPKPNAEEGLIMEWNAQKPSSDELKEEMSRIMDSL</sequence>
<protein>
    <submittedName>
        <fullName evidence="1">Adenosine 5'-monophosphoramidase</fullName>
        <ecNumber evidence="1">3.6.1.17</ecNumber>
    </submittedName>
</protein>
<reference evidence="1" key="1">
    <citation type="submission" date="2022-04" db="EMBL/GenBank/DDBJ databases">
        <title>Genome of the entomopathogenic fungus Entomophthora muscae.</title>
        <authorList>
            <person name="Elya C."/>
            <person name="Lovett B.R."/>
            <person name="Lee E."/>
            <person name="Macias A.M."/>
            <person name="Hajek A.E."/>
            <person name="De Bivort B.L."/>
            <person name="Kasson M.T."/>
            <person name="De Fine Licht H.H."/>
            <person name="Stajich J.E."/>
        </authorList>
    </citation>
    <scope>NUCLEOTIDE SEQUENCE</scope>
    <source>
        <strain evidence="1">Berkeley</strain>
    </source>
</reference>
<accession>A0ACC2UC22</accession>